<dbReference type="HOGENOM" id="CLU_3110028_0_0_1"/>
<evidence type="ECO:0000256" key="1">
    <source>
        <dbReference type="SAM" id="Phobius"/>
    </source>
</evidence>
<dbReference type="Proteomes" id="UP000004995">
    <property type="component" value="Unassembled WGS sequence"/>
</dbReference>
<reference evidence="3" key="1">
    <citation type="journal article" date="2012" name="Nat. Biotechnol.">
        <title>Reference genome sequence of the model plant Setaria.</title>
        <authorList>
            <person name="Bennetzen J.L."/>
            <person name="Schmutz J."/>
            <person name="Wang H."/>
            <person name="Percifield R."/>
            <person name="Hawkins J."/>
            <person name="Pontaroli A.C."/>
            <person name="Estep M."/>
            <person name="Feng L."/>
            <person name="Vaughn J.N."/>
            <person name="Grimwood J."/>
            <person name="Jenkins J."/>
            <person name="Barry K."/>
            <person name="Lindquist E."/>
            <person name="Hellsten U."/>
            <person name="Deshpande S."/>
            <person name="Wang X."/>
            <person name="Wu X."/>
            <person name="Mitros T."/>
            <person name="Triplett J."/>
            <person name="Yang X."/>
            <person name="Ye C.Y."/>
            <person name="Mauro-Herrera M."/>
            <person name="Wang L."/>
            <person name="Li P."/>
            <person name="Sharma M."/>
            <person name="Sharma R."/>
            <person name="Ronald P.C."/>
            <person name="Panaud O."/>
            <person name="Kellogg E.A."/>
            <person name="Brutnell T.P."/>
            <person name="Doust A.N."/>
            <person name="Tuskan G.A."/>
            <person name="Rokhsar D."/>
            <person name="Devos K.M."/>
        </authorList>
    </citation>
    <scope>NUCLEOTIDE SEQUENCE [LARGE SCALE GENOMIC DNA]</scope>
    <source>
        <strain evidence="3">cv. Yugu1</strain>
    </source>
</reference>
<dbReference type="Gramene" id="KQK87588">
    <property type="protein sequence ID" value="KQK87588"/>
    <property type="gene ID" value="SETIT_040622mg"/>
</dbReference>
<dbReference type="AlphaFoldDB" id="K4ANX4"/>
<dbReference type="EMBL" id="AGNK02005417">
    <property type="status" value="NOT_ANNOTATED_CDS"/>
    <property type="molecule type" value="Genomic_DNA"/>
</dbReference>
<keyword evidence="1" id="KW-0812">Transmembrane</keyword>
<evidence type="ECO:0000313" key="2">
    <source>
        <dbReference type="EnsemblPlants" id="KQK87588"/>
    </source>
</evidence>
<dbReference type="InParanoid" id="K4ANX4"/>
<feature type="transmembrane region" description="Helical" evidence="1">
    <location>
        <begin position="14"/>
        <end position="33"/>
    </location>
</feature>
<keyword evidence="1" id="KW-0472">Membrane</keyword>
<reference evidence="2" key="2">
    <citation type="submission" date="2018-08" db="UniProtKB">
        <authorList>
            <consortium name="EnsemblPlants"/>
        </authorList>
    </citation>
    <scope>IDENTIFICATION</scope>
    <source>
        <strain evidence="2">Yugu1</strain>
    </source>
</reference>
<proteinExistence type="predicted"/>
<keyword evidence="1" id="KW-1133">Transmembrane helix</keyword>
<organism evidence="2 3">
    <name type="scientific">Setaria italica</name>
    <name type="common">Foxtail millet</name>
    <name type="synonym">Panicum italicum</name>
    <dbReference type="NCBI Taxonomy" id="4555"/>
    <lineage>
        <taxon>Eukaryota</taxon>
        <taxon>Viridiplantae</taxon>
        <taxon>Streptophyta</taxon>
        <taxon>Embryophyta</taxon>
        <taxon>Tracheophyta</taxon>
        <taxon>Spermatophyta</taxon>
        <taxon>Magnoliopsida</taxon>
        <taxon>Liliopsida</taxon>
        <taxon>Poales</taxon>
        <taxon>Poaceae</taxon>
        <taxon>PACMAD clade</taxon>
        <taxon>Panicoideae</taxon>
        <taxon>Panicodae</taxon>
        <taxon>Paniceae</taxon>
        <taxon>Cenchrinae</taxon>
        <taxon>Setaria</taxon>
    </lineage>
</organism>
<name>K4ANX4_SETIT</name>
<accession>K4ANX4</accession>
<dbReference type="EnsemblPlants" id="KQK87588">
    <property type="protein sequence ID" value="KQK87588"/>
    <property type="gene ID" value="SETIT_040622mg"/>
</dbReference>
<keyword evidence="3" id="KW-1185">Reference proteome</keyword>
<evidence type="ECO:0000313" key="3">
    <source>
        <dbReference type="Proteomes" id="UP000004995"/>
    </source>
</evidence>
<sequence length="51" mass="6098">MVCKTFVYCLGVNFFYSQCFFFVMLCCLFIFLFGNSWVCYVRMVHDDLPLS</sequence>
<protein>
    <submittedName>
        <fullName evidence="2">Uncharacterized protein</fullName>
    </submittedName>
</protein>